<keyword evidence="1" id="KW-1133">Transmembrane helix</keyword>
<name>A0A1I0LZJ3_9FIRM</name>
<keyword evidence="1" id="KW-0472">Membrane</keyword>
<keyword evidence="1" id="KW-0812">Transmembrane</keyword>
<feature type="transmembrane region" description="Helical" evidence="1">
    <location>
        <begin position="91"/>
        <end position="111"/>
    </location>
</feature>
<evidence type="ECO:0000313" key="3">
    <source>
        <dbReference type="Proteomes" id="UP000199701"/>
    </source>
</evidence>
<evidence type="ECO:0000256" key="1">
    <source>
        <dbReference type="SAM" id="Phobius"/>
    </source>
</evidence>
<dbReference type="OrthoDB" id="2005058at2"/>
<proteinExistence type="predicted"/>
<dbReference type="AlphaFoldDB" id="A0A1I0LZJ3"/>
<dbReference type="EMBL" id="FOJI01000001">
    <property type="protein sequence ID" value="SEV81483.1"/>
    <property type="molecule type" value="Genomic_DNA"/>
</dbReference>
<dbReference type="RefSeq" id="WP_092449334.1">
    <property type="nucleotide sequence ID" value="NZ_FOJI01000001.1"/>
</dbReference>
<gene>
    <name evidence="2" type="ORF">SAMN05421659_10119</name>
</gene>
<protein>
    <recommendedName>
        <fullName evidence="4">Lipoprotein</fullName>
    </recommendedName>
</protein>
<evidence type="ECO:0000313" key="2">
    <source>
        <dbReference type="EMBL" id="SEV81483.1"/>
    </source>
</evidence>
<reference evidence="2 3" key="1">
    <citation type="submission" date="2016-10" db="EMBL/GenBank/DDBJ databases">
        <authorList>
            <person name="de Groot N.N."/>
        </authorList>
    </citation>
    <scope>NUCLEOTIDE SEQUENCE [LARGE SCALE GENOMIC DNA]</scope>
    <source>
        <strain evidence="2 3">DSM 9179</strain>
    </source>
</reference>
<dbReference type="Proteomes" id="UP000199701">
    <property type="component" value="Unassembled WGS sequence"/>
</dbReference>
<accession>A0A1I0LZJ3</accession>
<dbReference type="STRING" id="99656.SAMN05421659_10119"/>
<evidence type="ECO:0008006" key="4">
    <source>
        <dbReference type="Google" id="ProtNLM"/>
    </source>
</evidence>
<keyword evidence="3" id="KW-1185">Reference proteome</keyword>
<sequence length="119" mass="12045">MKTARLVIGIVSIVLFVLVALQSCAAGLGNALQENGEVSGSAGLMLAFFLLIAGIIGIAARKTKGGTITAGCFYAVGGLIGISNVGSYGDLAIWSVLSFIFAVVFIVGAIVQKKPALIS</sequence>
<organism evidence="2 3">
    <name type="scientific">[Clostridium] fimetarium</name>
    <dbReference type="NCBI Taxonomy" id="99656"/>
    <lineage>
        <taxon>Bacteria</taxon>
        <taxon>Bacillati</taxon>
        <taxon>Bacillota</taxon>
        <taxon>Clostridia</taxon>
        <taxon>Lachnospirales</taxon>
        <taxon>Lachnospiraceae</taxon>
    </lineage>
</organism>
<dbReference type="PROSITE" id="PS51257">
    <property type="entry name" value="PROKAR_LIPOPROTEIN"/>
    <property type="match status" value="1"/>
</dbReference>
<feature type="transmembrane region" description="Helical" evidence="1">
    <location>
        <begin position="41"/>
        <end position="60"/>
    </location>
</feature>
<feature type="transmembrane region" description="Helical" evidence="1">
    <location>
        <begin position="67"/>
        <end position="85"/>
    </location>
</feature>